<proteinExistence type="predicted"/>
<sequence length="209" mass="23402">MEEDVAVSSFADCFLYFHSSPDQQQQAITNRKLLGLDGGGADAAVQRPAAGVHGQALLRLVPHQAHRRPLLHRRPPLRHGPLRQIPRLIHLLSPLSSTHLCFCRFFFPVSSCFLETSYPGDQRTQSMQAELGKPSLVHPNKGKVSISFDCSPTAVPSFQVGNALFLGQTLNGTDTENFLLTRIAKLCLFHFFFQKTSPSVPNYYSFWFF</sequence>
<organism evidence="1">
    <name type="scientific">Setaria italica</name>
    <name type="common">Foxtail millet</name>
    <name type="synonym">Panicum italicum</name>
    <dbReference type="NCBI Taxonomy" id="4555"/>
    <lineage>
        <taxon>Eukaryota</taxon>
        <taxon>Viridiplantae</taxon>
        <taxon>Streptophyta</taxon>
        <taxon>Embryophyta</taxon>
        <taxon>Tracheophyta</taxon>
        <taxon>Spermatophyta</taxon>
        <taxon>Magnoliopsida</taxon>
        <taxon>Liliopsida</taxon>
        <taxon>Poales</taxon>
        <taxon>Poaceae</taxon>
        <taxon>PACMAD clade</taxon>
        <taxon>Panicoideae</taxon>
        <taxon>Panicodae</taxon>
        <taxon>Paniceae</taxon>
        <taxon>Cenchrinae</taxon>
        <taxon>Setaria</taxon>
    </lineage>
</organism>
<dbReference type="EMBL" id="CM003530">
    <property type="protein sequence ID" value="RCV19729.1"/>
    <property type="molecule type" value="Genomic_DNA"/>
</dbReference>
<reference evidence="1" key="1">
    <citation type="journal article" date="2012" name="Nat. Biotechnol.">
        <title>Reference genome sequence of the model plant Setaria.</title>
        <authorList>
            <person name="Bennetzen J.L."/>
            <person name="Schmutz J."/>
            <person name="Wang H."/>
            <person name="Percifield R."/>
            <person name="Hawkins J."/>
            <person name="Pontaroli A.C."/>
            <person name="Estep M."/>
            <person name="Feng L."/>
            <person name="Vaughn J.N."/>
            <person name="Grimwood J."/>
            <person name="Jenkins J."/>
            <person name="Barry K."/>
            <person name="Lindquist E."/>
            <person name="Hellsten U."/>
            <person name="Deshpande S."/>
            <person name="Wang X."/>
            <person name="Wu X."/>
            <person name="Mitros T."/>
            <person name="Triplett J."/>
            <person name="Yang X."/>
            <person name="Ye C.Y."/>
            <person name="Mauro-Herrera M."/>
            <person name="Wang L."/>
            <person name="Li P."/>
            <person name="Sharma M."/>
            <person name="Sharma R."/>
            <person name="Ronald P.C."/>
            <person name="Panaud O."/>
            <person name="Kellogg E.A."/>
            <person name="Brutnell T.P."/>
            <person name="Doust A.N."/>
            <person name="Tuskan G.A."/>
            <person name="Rokhsar D."/>
            <person name="Devos K.M."/>
        </authorList>
    </citation>
    <scope>NUCLEOTIDE SEQUENCE [LARGE SCALE GENOMIC DNA]</scope>
    <source>
        <strain evidence="1">Yugu1</strain>
    </source>
</reference>
<dbReference type="AlphaFoldDB" id="A0A368QP28"/>
<name>A0A368QP28_SETIT</name>
<gene>
    <name evidence="1" type="ORF">SETIT_3G408500v2</name>
</gene>
<dbReference type="OrthoDB" id="272245at2759"/>
<protein>
    <submittedName>
        <fullName evidence="1">Uncharacterized protein</fullName>
    </submittedName>
</protein>
<evidence type="ECO:0000313" key="1">
    <source>
        <dbReference type="EMBL" id="RCV19729.1"/>
    </source>
</evidence>
<reference evidence="1" key="2">
    <citation type="submission" date="2015-07" db="EMBL/GenBank/DDBJ databases">
        <authorList>
            <person name="Noorani M."/>
        </authorList>
    </citation>
    <scope>NUCLEOTIDE SEQUENCE</scope>
    <source>
        <strain evidence="1">Yugu1</strain>
    </source>
</reference>
<accession>A0A368QP28</accession>